<evidence type="ECO:0000313" key="2">
    <source>
        <dbReference type="EMBL" id="WDR02470.1"/>
    </source>
</evidence>
<name>A0ABY7YN26_9HYPH</name>
<dbReference type="EMBL" id="CP118246">
    <property type="protein sequence ID" value="WDR02470.1"/>
    <property type="molecule type" value="Genomic_DNA"/>
</dbReference>
<dbReference type="RefSeq" id="WP_282218874.1">
    <property type="nucleotide sequence ID" value="NZ_CP118246.1"/>
</dbReference>
<proteinExistence type="predicted"/>
<evidence type="ECO:0000256" key="1">
    <source>
        <dbReference type="SAM" id="SignalP"/>
    </source>
</evidence>
<accession>A0ABY7YN26</accession>
<keyword evidence="1" id="KW-0732">Signal</keyword>
<feature type="chain" id="PRO_5045072271" evidence="1">
    <location>
        <begin position="20"/>
        <end position="162"/>
    </location>
</feature>
<sequence>MMRAIFVIAMLICVTPAMATAWGHYSNLRFGYGIDIPPDFVGSGESDNGDGQRFERPVRAQSLVVWGGNALEGFEDETAERMEYLTDDGWNITYQATTPTWASFSAVSGQRVLYQRLIALCGGSQYGAFQLKYSMPDIATMNAVVERLVTSLSVETSKTCRQ</sequence>
<reference evidence="2 3" key="1">
    <citation type="submission" date="2023-02" db="EMBL/GenBank/DDBJ databases">
        <title>Devosia algicola sp. nov., isolated from the phycosphere of marine algae.</title>
        <authorList>
            <person name="Kim J.M."/>
            <person name="Lee J.K."/>
            <person name="Choi B.J."/>
            <person name="Bayburt H."/>
            <person name="Jeon C.O."/>
        </authorList>
    </citation>
    <scope>NUCLEOTIDE SEQUENCE [LARGE SCALE GENOMIC DNA]</scope>
    <source>
        <strain evidence="2 3">G20-9</strain>
    </source>
</reference>
<evidence type="ECO:0000313" key="3">
    <source>
        <dbReference type="Proteomes" id="UP001220530"/>
    </source>
</evidence>
<dbReference type="Proteomes" id="UP001220530">
    <property type="component" value="Chromosome"/>
</dbReference>
<organism evidence="2 3">
    <name type="scientific">Devosia algicola</name>
    <dbReference type="NCBI Taxonomy" id="3026418"/>
    <lineage>
        <taxon>Bacteria</taxon>
        <taxon>Pseudomonadati</taxon>
        <taxon>Pseudomonadota</taxon>
        <taxon>Alphaproteobacteria</taxon>
        <taxon>Hyphomicrobiales</taxon>
        <taxon>Devosiaceae</taxon>
        <taxon>Devosia</taxon>
    </lineage>
</organism>
<protein>
    <submittedName>
        <fullName evidence="2">Uncharacterized protein</fullName>
    </submittedName>
</protein>
<feature type="signal peptide" evidence="1">
    <location>
        <begin position="1"/>
        <end position="19"/>
    </location>
</feature>
<keyword evidence="3" id="KW-1185">Reference proteome</keyword>
<gene>
    <name evidence="2" type="ORF">PSQ19_18015</name>
</gene>